<sequence>MAYTGNVTSPESLGRILQQARLLNGWSQRELADRIGTSQRYIWEIEAGKPSIFVTRLFALMRETGTQLTATIDARAAATDADA</sequence>
<organism evidence="2 3">
    <name type="scientific">Xylanimonas allomyrinae</name>
    <dbReference type="NCBI Taxonomy" id="2509459"/>
    <lineage>
        <taxon>Bacteria</taxon>
        <taxon>Bacillati</taxon>
        <taxon>Actinomycetota</taxon>
        <taxon>Actinomycetes</taxon>
        <taxon>Micrococcales</taxon>
        <taxon>Promicromonosporaceae</taxon>
        <taxon>Xylanimonas</taxon>
    </lineage>
</organism>
<evidence type="ECO:0000313" key="3">
    <source>
        <dbReference type="Proteomes" id="UP000291758"/>
    </source>
</evidence>
<dbReference type="InterPro" id="IPR001387">
    <property type="entry name" value="Cro/C1-type_HTH"/>
</dbReference>
<dbReference type="EMBL" id="CP035495">
    <property type="protein sequence ID" value="QAY62872.1"/>
    <property type="molecule type" value="Genomic_DNA"/>
</dbReference>
<name>A0A4P6EJV5_9MICO</name>
<evidence type="ECO:0000313" key="2">
    <source>
        <dbReference type="EMBL" id="QAY62872.1"/>
    </source>
</evidence>
<dbReference type="PROSITE" id="PS50943">
    <property type="entry name" value="HTH_CROC1"/>
    <property type="match status" value="1"/>
</dbReference>
<dbReference type="SMART" id="SM00530">
    <property type="entry name" value="HTH_XRE"/>
    <property type="match status" value="1"/>
</dbReference>
<dbReference type="InterPro" id="IPR010982">
    <property type="entry name" value="Lambda_DNA-bd_dom_sf"/>
</dbReference>
<dbReference type="AlphaFoldDB" id="A0A4P6EJV5"/>
<dbReference type="Pfam" id="PF01381">
    <property type="entry name" value="HTH_3"/>
    <property type="match status" value="1"/>
</dbReference>
<reference evidence="2 3" key="1">
    <citation type="submission" date="2019-01" db="EMBL/GenBank/DDBJ databases">
        <title>Genome sequencing of strain 2JSPR-7.</title>
        <authorList>
            <person name="Heo J."/>
            <person name="Kim S.-J."/>
            <person name="Kim J.-S."/>
            <person name="Hong S.-B."/>
            <person name="Kwon S.-W."/>
        </authorList>
    </citation>
    <scope>NUCLEOTIDE SEQUENCE [LARGE SCALE GENOMIC DNA]</scope>
    <source>
        <strain evidence="2 3">2JSPR-7</strain>
    </source>
</reference>
<keyword evidence="3" id="KW-1185">Reference proteome</keyword>
<accession>A0A4P6EJV5</accession>
<dbReference type="SUPFAM" id="SSF47413">
    <property type="entry name" value="lambda repressor-like DNA-binding domains"/>
    <property type="match status" value="1"/>
</dbReference>
<evidence type="ECO:0000259" key="1">
    <source>
        <dbReference type="PROSITE" id="PS50943"/>
    </source>
</evidence>
<dbReference type="Proteomes" id="UP000291758">
    <property type="component" value="Chromosome"/>
</dbReference>
<dbReference type="CDD" id="cd00093">
    <property type="entry name" value="HTH_XRE"/>
    <property type="match status" value="1"/>
</dbReference>
<dbReference type="RefSeq" id="WP_129203428.1">
    <property type="nucleotide sequence ID" value="NZ_CP035495.1"/>
</dbReference>
<dbReference type="GO" id="GO:0003677">
    <property type="term" value="F:DNA binding"/>
    <property type="evidence" value="ECO:0007669"/>
    <property type="project" value="InterPro"/>
</dbReference>
<dbReference type="OrthoDB" id="3255837at2"/>
<protein>
    <submittedName>
        <fullName evidence="2">XRE family transcriptional regulator</fullName>
    </submittedName>
</protein>
<dbReference type="KEGG" id="xyl:ET495_06010"/>
<proteinExistence type="predicted"/>
<gene>
    <name evidence="2" type="ORF">ET495_06010</name>
</gene>
<feature type="domain" description="HTH cro/C1-type" evidence="1">
    <location>
        <begin position="17"/>
        <end position="72"/>
    </location>
</feature>
<dbReference type="Gene3D" id="1.10.260.40">
    <property type="entry name" value="lambda repressor-like DNA-binding domains"/>
    <property type="match status" value="1"/>
</dbReference>